<organism evidence="1 2">
    <name type="scientific">Smallanthus sonchifolius</name>
    <dbReference type="NCBI Taxonomy" id="185202"/>
    <lineage>
        <taxon>Eukaryota</taxon>
        <taxon>Viridiplantae</taxon>
        <taxon>Streptophyta</taxon>
        <taxon>Embryophyta</taxon>
        <taxon>Tracheophyta</taxon>
        <taxon>Spermatophyta</taxon>
        <taxon>Magnoliopsida</taxon>
        <taxon>eudicotyledons</taxon>
        <taxon>Gunneridae</taxon>
        <taxon>Pentapetalae</taxon>
        <taxon>asterids</taxon>
        <taxon>campanulids</taxon>
        <taxon>Asterales</taxon>
        <taxon>Asteraceae</taxon>
        <taxon>Asteroideae</taxon>
        <taxon>Heliantheae alliance</taxon>
        <taxon>Millerieae</taxon>
        <taxon>Smallanthus</taxon>
    </lineage>
</organism>
<evidence type="ECO:0000313" key="2">
    <source>
        <dbReference type="Proteomes" id="UP001056120"/>
    </source>
</evidence>
<reference evidence="2" key="1">
    <citation type="journal article" date="2022" name="Mol. Ecol. Resour.">
        <title>The genomes of chicory, endive, great burdock and yacon provide insights into Asteraceae palaeo-polyploidization history and plant inulin production.</title>
        <authorList>
            <person name="Fan W."/>
            <person name="Wang S."/>
            <person name="Wang H."/>
            <person name="Wang A."/>
            <person name="Jiang F."/>
            <person name="Liu H."/>
            <person name="Zhao H."/>
            <person name="Xu D."/>
            <person name="Zhang Y."/>
        </authorList>
    </citation>
    <scope>NUCLEOTIDE SEQUENCE [LARGE SCALE GENOMIC DNA]</scope>
    <source>
        <strain evidence="2">cv. Yunnan</strain>
    </source>
</reference>
<dbReference type="EMBL" id="CM042036">
    <property type="protein sequence ID" value="KAI3744495.1"/>
    <property type="molecule type" value="Genomic_DNA"/>
</dbReference>
<gene>
    <name evidence="1" type="ORF">L1987_57577</name>
</gene>
<comment type="caution">
    <text evidence="1">The sequence shown here is derived from an EMBL/GenBank/DDBJ whole genome shotgun (WGS) entry which is preliminary data.</text>
</comment>
<sequence length="142" mass="16472">MNDYEKSRLLRVQDNKKQIQELGLKRIADSLTSLVDSQKMMKKKKVQPTYINDARDELYIPDNKDDDSEEDKEEVDTNIIISKKQNRPRYIAPQTMNRIAYLAKKNRVTASRVSRKFPPNSNEAEKNHCGSKITMGELLSKV</sequence>
<proteinExistence type="predicted"/>
<name>A0ACB9DD88_9ASTR</name>
<accession>A0ACB9DD88</accession>
<protein>
    <submittedName>
        <fullName evidence="1">Uncharacterized protein</fullName>
    </submittedName>
</protein>
<evidence type="ECO:0000313" key="1">
    <source>
        <dbReference type="EMBL" id="KAI3744495.1"/>
    </source>
</evidence>
<reference evidence="1 2" key="2">
    <citation type="journal article" date="2022" name="Mol. Ecol. Resour.">
        <title>The genomes of chicory, endive, great burdock and yacon provide insights into Asteraceae paleo-polyploidization history and plant inulin production.</title>
        <authorList>
            <person name="Fan W."/>
            <person name="Wang S."/>
            <person name="Wang H."/>
            <person name="Wang A."/>
            <person name="Jiang F."/>
            <person name="Liu H."/>
            <person name="Zhao H."/>
            <person name="Xu D."/>
            <person name="Zhang Y."/>
        </authorList>
    </citation>
    <scope>NUCLEOTIDE SEQUENCE [LARGE SCALE GENOMIC DNA]</scope>
    <source>
        <strain evidence="2">cv. Yunnan</strain>
        <tissue evidence="1">Leaves</tissue>
    </source>
</reference>
<dbReference type="Proteomes" id="UP001056120">
    <property type="component" value="Linkage Group LG19"/>
</dbReference>
<keyword evidence="2" id="KW-1185">Reference proteome</keyword>